<gene>
    <name evidence="6" type="ORF">CHGG_08700</name>
</gene>
<dbReference type="InterPro" id="IPR029063">
    <property type="entry name" value="SAM-dependent_MTases_sf"/>
</dbReference>
<reference evidence="7" key="1">
    <citation type="journal article" date="2015" name="Genome Announc.">
        <title>Draft genome sequence of the cellulolytic fungus Chaetomium globosum.</title>
        <authorList>
            <person name="Cuomo C.A."/>
            <person name="Untereiner W.A."/>
            <person name="Ma L.-J."/>
            <person name="Grabherr M."/>
            <person name="Birren B.W."/>
        </authorList>
    </citation>
    <scope>NUCLEOTIDE SEQUENCE [LARGE SCALE GENOMIC DNA]</scope>
    <source>
        <strain evidence="7">ATCC 6205 / CBS 148.51 / DSM 1962 / NBRC 6347 / NRRL 1970</strain>
    </source>
</reference>
<dbReference type="HOGENOM" id="CLU_000796_0_0_1"/>
<proteinExistence type="predicted"/>
<dbReference type="OMA" id="SMIPYIT"/>
<evidence type="ECO:0000313" key="6">
    <source>
        <dbReference type="EMBL" id="EAQ84686.1"/>
    </source>
</evidence>
<dbReference type="GO" id="GO:0008094">
    <property type="term" value="F:ATP-dependent activity, acting on DNA"/>
    <property type="evidence" value="ECO:0007669"/>
    <property type="project" value="TreeGrafter"/>
</dbReference>
<dbReference type="InterPro" id="IPR000330">
    <property type="entry name" value="SNF2_N"/>
</dbReference>
<dbReference type="EMBL" id="CH408034">
    <property type="protein sequence ID" value="EAQ84686.1"/>
    <property type="molecule type" value="Genomic_DNA"/>
</dbReference>
<evidence type="ECO:0000313" key="7">
    <source>
        <dbReference type="Proteomes" id="UP000001056"/>
    </source>
</evidence>
<dbReference type="Pfam" id="PF00176">
    <property type="entry name" value="SNF2-rel_dom"/>
    <property type="match status" value="1"/>
</dbReference>
<dbReference type="GO" id="GO:0005524">
    <property type="term" value="F:ATP binding"/>
    <property type="evidence" value="ECO:0007669"/>
    <property type="project" value="UniProtKB-KW"/>
</dbReference>
<dbReference type="RefSeq" id="XP_001226627.1">
    <property type="nucleotide sequence ID" value="XM_001226626.1"/>
</dbReference>
<keyword evidence="3" id="KW-0067">ATP-binding</keyword>
<dbReference type="SMART" id="SM00487">
    <property type="entry name" value="DEXDc"/>
    <property type="match status" value="1"/>
</dbReference>
<dbReference type="GeneID" id="4394971"/>
<dbReference type="InterPro" id="IPR027417">
    <property type="entry name" value="P-loop_NTPase"/>
</dbReference>
<dbReference type="eggNOG" id="KOG0298">
    <property type="taxonomic scope" value="Eukaryota"/>
</dbReference>
<dbReference type="PANTHER" id="PTHR45626">
    <property type="entry name" value="TRANSCRIPTION TERMINATION FACTOR 2-RELATED"/>
    <property type="match status" value="1"/>
</dbReference>
<dbReference type="InParanoid" id="Q2GTK4"/>
<keyword evidence="2" id="KW-0378">Hydrolase</keyword>
<dbReference type="InterPro" id="IPR050628">
    <property type="entry name" value="SNF2_RAD54_helicase_TF"/>
</dbReference>
<dbReference type="VEuPathDB" id="FungiDB:CHGG_08700"/>
<dbReference type="GO" id="GO:0005634">
    <property type="term" value="C:nucleus"/>
    <property type="evidence" value="ECO:0007669"/>
    <property type="project" value="TreeGrafter"/>
</dbReference>
<dbReference type="Gene3D" id="3.40.50.300">
    <property type="entry name" value="P-loop containing nucleotide triphosphate hydrolases"/>
    <property type="match status" value="2"/>
</dbReference>
<dbReference type="PANTHER" id="PTHR45626:SF26">
    <property type="entry name" value="FAMILY HELICASE, PUTATIVE (AFU_ORTHOLOGUE AFUA_2G09120)-RELATED"/>
    <property type="match status" value="1"/>
</dbReference>
<dbReference type="Proteomes" id="UP000001056">
    <property type="component" value="Unassembled WGS sequence"/>
</dbReference>
<protein>
    <recommendedName>
        <fullName evidence="5">Helicase ATP-binding domain-containing protein</fullName>
    </recommendedName>
</protein>
<dbReference type="SUPFAM" id="SSF53335">
    <property type="entry name" value="S-adenosyl-L-methionine-dependent methyltransferases"/>
    <property type="match status" value="1"/>
</dbReference>
<evidence type="ECO:0000259" key="5">
    <source>
        <dbReference type="SMART" id="SM00487"/>
    </source>
</evidence>
<dbReference type="GO" id="GO:0016787">
    <property type="term" value="F:hydrolase activity"/>
    <property type="evidence" value="ECO:0007669"/>
    <property type="project" value="UniProtKB-KW"/>
</dbReference>
<evidence type="ECO:0000256" key="3">
    <source>
        <dbReference type="ARBA" id="ARBA00022840"/>
    </source>
</evidence>
<organism evidence="6 7">
    <name type="scientific">Chaetomium globosum (strain ATCC 6205 / CBS 148.51 / DSM 1962 / NBRC 6347 / NRRL 1970)</name>
    <name type="common">Soil fungus</name>
    <dbReference type="NCBI Taxonomy" id="306901"/>
    <lineage>
        <taxon>Eukaryota</taxon>
        <taxon>Fungi</taxon>
        <taxon>Dikarya</taxon>
        <taxon>Ascomycota</taxon>
        <taxon>Pezizomycotina</taxon>
        <taxon>Sordariomycetes</taxon>
        <taxon>Sordariomycetidae</taxon>
        <taxon>Sordariales</taxon>
        <taxon>Chaetomiaceae</taxon>
        <taxon>Chaetomium</taxon>
    </lineage>
</organism>
<dbReference type="InterPro" id="IPR049730">
    <property type="entry name" value="SNF2/RAD54-like_C"/>
</dbReference>
<evidence type="ECO:0000256" key="4">
    <source>
        <dbReference type="SAM" id="MobiDB-lite"/>
    </source>
</evidence>
<dbReference type="OrthoDB" id="423221at2759"/>
<feature type="region of interest" description="Disordered" evidence="4">
    <location>
        <begin position="1180"/>
        <end position="1215"/>
    </location>
</feature>
<keyword evidence="1" id="KW-0547">Nucleotide-binding</keyword>
<evidence type="ECO:0000256" key="1">
    <source>
        <dbReference type="ARBA" id="ARBA00022741"/>
    </source>
</evidence>
<evidence type="ECO:0000256" key="2">
    <source>
        <dbReference type="ARBA" id="ARBA00022801"/>
    </source>
</evidence>
<dbReference type="GO" id="GO:0006281">
    <property type="term" value="P:DNA repair"/>
    <property type="evidence" value="ECO:0007669"/>
    <property type="project" value="TreeGrafter"/>
</dbReference>
<dbReference type="STRING" id="306901.Q2GTK4"/>
<keyword evidence="7" id="KW-1185">Reference proteome</keyword>
<dbReference type="SUPFAM" id="SSF52540">
    <property type="entry name" value="P-loop containing nucleoside triphosphate hydrolases"/>
    <property type="match status" value="2"/>
</dbReference>
<dbReference type="InterPro" id="IPR014001">
    <property type="entry name" value="Helicase_ATP-bd"/>
</dbReference>
<sequence>MEDMVKRFGPVALQKSQFKLKVATLCSGTEAPIFALNMLLQYFKAINPHGVYEVEHIFSCEIEPFKQGFIYRNIPPGIILFRDAGEMATAAPNGEAVGNPPKSTEDFIKDLGSRVWKELRGLQSGGESARTFFADYQAHHSHSTKDGHPGKCPKRAMGNNVDRTEIYDPDVRGRVRHHLGIIGCITPSGMPVVTHLMRPITGTETLALQGLPIGELVLSTETEAELRDLAGNAMTVPVVGAVTLTLLEVVATLTVLLQQTRPASSNRELRLEIPRDEILEPGAVRTTTTRLAPLLAKVEAMVRRCYCQTRPGDIFVCRDCGATACSACRGNPSHRFGPKTATSLEFTPEEGKVQLNEMLPNALKLPVPAFIVNYALSSVKEPLYRSVVQDILDEEGNHVYYFDAIKVTEVVTVCYKASNSTAHLILAPEGPCHWYIYIAPWHPRRADLFRVSDLDQPIARGQLAKSGDICLPQWSVWAQGRIDLRLSFSNAENNNLVPSDLSFAPQYDGVPTPSLQEWKALVQAKVYGTYIHHPNCGTAGNRLHINQSSSPDNVVFMMWDSGLLRDPDEDHFVWTETTRRMEPHEYQEILLHAQPTLTWGLDYGIDKSMSVFWPGYWSRPSGCIDNLDFTSSSPSQDLGHIHWGFAQAIQQASCHTDGQAPIIHMPALAAITAAFNEFPGTETHLFKIDSHQTDNEFTIIPATRREPFLRTFAFLSNLLCRSTAPETLSLFPHLERKWVMIAPCPDCSMTPPEITVHTEQEQKNKQSKTIIEDPDEAALFERKYQDLPRAVAVAARFLQGGGGEVTMNMRLLFQPKTLASRALAYLFQAHRSIARGRNAVNSDAVTSFTVELDYASASMTGFAPFTTFVRPCSEDNTDGIDTTSEYELPNGGPPLMTKQGHHLRPSQKEAVDWMLRRERAPLDFVKSEVEEEIVSPLNLRVLGKAEWASRFPFSSRGGVIAHEIGYGKTVVTLALIDHMRDFDKKQSIDERREKVDAAWAEDLSGVFELRPLDYPTASFFCHLPATLVVVPKHITSQWMNEAKKFLGLDEPKLLLIDNQRAFYGRYSRERLEQAEIIIMSSAVFTSKAFLSDLQGVAGRSGDGLSGRTLEAWYRGALRNHRILTAHYLAGRAAGSSHDELTERTNDEILPALIKEQEADIAAVVKKQVSEINRRWYKKGGKGTGGAAGFADAGESEDDAGQKKKQRGASKGKEGRDAAKRSWDISWLHNFSFARIVWDECSCYEAGPIGLFVANAVANAKWPISATPKLFGLEEVCQMAAARPRLAHHRHDRAALFLGSHLRGNPMDPEINIRFREHVLPVEMTTSDSVRYHVVNQEVLDAGSDYPALPVHARDVVALRGSDLVGMDGSAAAKMLLGVLACGLGQREALTRPNDFADRSEKLSEQMKQLWDKMMWLWRWILPLYTRQIIQSKETPVDSTLNRVEAICGAMSKALDTGDFGDFGGIEMYQLEAAVIAGLPITEPETTTAADAQPNINSTRALVDKHFFGDWLKKYDVEKALHTWVDFFELEERDVKGLSERQLLLLAKDICWLKYKVMPDAPPFTGEARDVPLLEKTFAAESHRRTIPGDIAALAESDMAALAGLGKGELQEFIRVCIRAKPKPPRWEEAKRTFQLPDHGSKAVRLSLQEILTSHNVKYTSAHTVDNLKEKLWRHQNGLGIPDLYRDGRAPPDKFRPFSEATACGATKEAQVAAANEELKRTMVHLAKTVEDLRATRLEARFLPEYTSLANAQDADAVVRAKLCGGCSVPLTSASTSFLVVGCGHFLCSGCKSAAKSYCPVLDCWAFIYKRPVLRCSEVPPPPQGEPLAKADRVAELIANQIPAEDFVVVFAQYRLVIDALAAAFTAAGIQFLNLAAVGDDDISAMLEKFKLGKAGRVLLLDMDSETSAGSNLTIANHVVFTNPYVHHDQEHQARTVRQARGRCIRTPQDKEVQVYHFMTSGTIEEEMLRKYGKESPAVGAFFADFARPWWLGDEEE</sequence>
<name>Q2GTK4_CHAGB</name>
<feature type="domain" description="Helicase ATP-binding" evidence="5">
    <location>
        <begin position="899"/>
        <end position="1301"/>
    </location>
</feature>
<dbReference type="CDD" id="cd18793">
    <property type="entry name" value="SF2_C_SNF"/>
    <property type="match status" value="1"/>
</dbReference>
<accession>Q2GTK4</accession>